<evidence type="ECO:0000313" key="5">
    <source>
        <dbReference type="EMBL" id="CAJ2509208.1"/>
    </source>
</evidence>
<keyword evidence="4" id="KW-0472">Membrane</keyword>
<dbReference type="InterPro" id="IPR021765">
    <property type="entry name" value="UstYa-like"/>
</dbReference>
<proteinExistence type="inferred from homology"/>
<feature type="region of interest" description="Disordered" evidence="3">
    <location>
        <begin position="18"/>
        <end position="38"/>
    </location>
</feature>
<dbReference type="PANTHER" id="PTHR33365:SF4">
    <property type="entry name" value="CYCLOCHLOROTINE BIOSYNTHESIS PROTEIN O"/>
    <property type="match status" value="1"/>
</dbReference>
<dbReference type="EMBL" id="CAUWAG010000012">
    <property type="protein sequence ID" value="CAJ2509208.1"/>
    <property type="molecule type" value="Genomic_DNA"/>
</dbReference>
<comment type="pathway">
    <text evidence="1">Mycotoxin biosynthesis.</text>
</comment>
<protein>
    <submittedName>
        <fullName evidence="5">Uu.00g142340.m01.CDS01</fullName>
    </submittedName>
</protein>
<evidence type="ECO:0000256" key="4">
    <source>
        <dbReference type="SAM" id="Phobius"/>
    </source>
</evidence>
<evidence type="ECO:0000256" key="2">
    <source>
        <dbReference type="ARBA" id="ARBA00035112"/>
    </source>
</evidence>
<evidence type="ECO:0000313" key="6">
    <source>
        <dbReference type="Proteomes" id="UP001295740"/>
    </source>
</evidence>
<comment type="similarity">
    <text evidence="2">Belongs to the ustYa family.</text>
</comment>
<organism evidence="5 6">
    <name type="scientific">Anthostomella pinea</name>
    <dbReference type="NCBI Taxonomy" id="933095"/>
    <lineage>
        <taxon>Eukaryota</taxon>
        <taxon>Fungi</taxon>
        <taxon>Dikarya</taxon>
        <taxon>Ascomycota</taxon>
        <taxon>Pezizomycotina</taxon>
        <taxon>Sordariomycetes</taxon>
        <taxon>Xylariomycetidae</taxon>
        <taxon>Xylariales</taxon>
        <taxon>Xylariaceae</taxon>
        <taxon>Anthostomella</taxon>
    </lineage>
</organism>
<keyword evidence="6" id="KW-1185">Reference proteome</keyword>
<evidence type="ECO:0000256" key="3">
    <source>
        <dbReference type="SAM" id="MobiDB-lite"/>
    </source>
</evidence>
<dbReference type="PANTHER" id="PTHR33365">
    <property type="entry name" value="YALI0B05434P"/>
    <property type="match status" value="1"/>
</dbReference>
<keyword evidence="4" id="KW-1133">Transmembrane helix</keyword>
<sequence>MEHRKLLLPSTTDGKYEDNASHLDFDDDIGEDTGSRTGSPTTRILKLHALFLVLHIGVFSVFSMVILWAVRDSHAFGYGENRPEWLPPSPANAALSYKPQKYQTEAASGPLIGQPSPELDAAWDSLLQYSNIRIAEEDLSQLDRGGEPNVELSDGGYAWLLCDYYFPDFNEEQRALNMQHNNEAAPPNSLIYSAISIPFFPVAAMHCINQLRQSVMCHADTSVRSYYWVEYDRVPSLNNSQPHQCVDFDRLYDWAGERSVDLLEPGYLVHPVHGVSFPDGKRSRLGVVNPPGHG</sequence>
<dbReference type="AlphaFoldDB" id="A0AAI8VRD2"/>
<comment type="caution">
    <text evidence="5">The sequence shown here is derived from an EMBL/GenBank/DDBJ whole genome shotgun (WGS) entry which is preliminary data.</text>
</comment>
<dbReference type="GO" id="GO:0043386">
    <property type="term" value="P:mycotoxin biosynthetic process"/>
    <property type="evidence" value="ECO:0007669"/>
    <property type="project" value="InterPro"/>
</dbReference>
<accession>A0AAI8VRD2</accession>
<keyword evidence="4" id="KW-0812">Transmembrane</keyword>
<dbReference type="Pfam" id="PF11807">
    <property type="entry name" value="UstYa"/>
    <property type="match status" value="1"/>
</dbReference>
<name>A0AAI8VRD2_9PEZI</name>
<evidence type="ECO:0000256" key="1">
    <source>
        <dbReference type="ARBA" id="ARBA00004685"/>
    </source>
</evidence>
<dbReference type="Proteomes" id="UP001295740">
    <property type="component" value="Unassembled WGS sequence"/>
</dbReference>
<feature type="transmembrane region" description="Helical" evidence="4">
    <location>
        <begin position="49"/>
        <end position="70"/>
    </location>
</feature>
<reference evidence="5" key="1">
    <citation type="submission" date="2023-10" db="EMBL/GenBank/DDBJ databases">
        <authorList>
            <person name="Hackl T."/>
        </authorList>
    </citation>
    <scope>NUCLEOTIDE SEQUENCE</scope>
</reference>
<gene>
    <name evidence="5" type="ORF">KHLLAP_LOCUS9676</name>
</gene>